<evidence type="ECO:0000313" key="2">
    <source>
        <dbReference type="EMBL" id="KKP66183.1"/>
    </source>
</evidence>
<dbReference type="Proteomes" id="UP000034952">
    <property type="component" value="Unassembled WGS sequence"/>
</dbReference>
<reference evidence="2 3" key="1">
    <citation type="journal article" date="2015" name="Nature">
        <title>rRNA introns, odd ribosomes, and small enigmatic genomes across a large radiation of phyla.</title>
        <authorList>
            <person name="Brown C.T."/>
            <person name="Hug L.A."/>
            <person name="Thomas B.C."/>
            <person name="Sharon I."/>
            <person name="Castelle C.J."/>
            <person name="Singh A."/>
            <person name="Wilkins M.J."/>
            <person name="Williams K.H."/>
            <person name="Banfield J.F."/>
        </authorList>
    </citation>
    <scope>NUCLEOTIDE SEQUENCE [LARGE SCALE GENOMIC DNA]</scope>
</reference>
<dbReference type="Pfam" id="PF12647">
    <property type="entry name" value="RNHCP"/>
    <property type="match status" value="1"/>
</dbReference>
<feature type="domain" description="RNHCP" evidence="1">
    <location>
        <begin position="40"/>
        <end position="129"/>
    </location>
</feature>
<dbReference type="AlphaFoldDB" id="A0A0G0B9W1"/>
<organism evidence="2 3">
    <name type="scientific">Candidatus Nomurabacteria bacterium GW2011_GWE1_35_16</name>
    <dbReference type="NCBI Taxonomy" id="1618761"/>
    <lineage>
        <taxon>Bacteria</taxon>
        <taxon>Candidatus Nomuraibacteriota</taxon>
    </lineage>
</organism>
<gene>
    <name evidence="2" type="ORF">UR64_C0011G0005</name>
</gene>
<dbReference type="EMBL" id="LBPY01000011">
    <property type="protein sequence ID" value="KKP66183.1"/>
    <property type="molecule type" value="Genomic_DNA"/>
</dbReference>
<evidence type="ECO:0000313" key="3">
    <source>
        <dbReference type="Proteomes" id="UP000034952"/>
    </source>
</evidence>
<protein>
    <submittedName>
        <fullName evidence="2">Putative GTPase EngC</fullName>
    </submittedName>
</protein>
<evidence type="ECO:0000259" key="1">
    <source>
        <dbReference type="Pfam" id="PF12647"/>
    </source>
</evidence>
<comment type="caution">
    <text evidence="2">The sequence shown here is derived from an EMBL/GenBank/DDBJ whole genome shotgun (WGS) entry which is preliminary data.</text>
</comment>
<sequence>MGSQNFKKKKFFDDDSFLSRKDTKKISKKGKKMFLQLRAETFRCKHCKKEVFLDSSSTKHRNHCPYCLYSLHVDISPGDRKSECHGSMKPFGLSLKIDGGEVMIVHICQKCEKLNINRISSEDDEQAIMNIFYESQNLNDDLLKNIKNNGLILIHDEEKIRELLYGKK</sequence>
<accession>A0A0G0B9W1</accession>
<dbReference type="InterPro" id="IPR024439">
    <property type="entry name" value="RNHCP"/>
</dbReference>
<name>A0A0G0B9W1_9BACT</name>
<proteinExistence type="predicted"/>